<keyword evidence="6" id="KW-0808">Transferase</keyword>
<evidence type="ECO:0000259" key="14">
    <source>
        <dbReference type="PROSITE" id="PS50109"/>
    </source>
</evidence>
<evidence type="ECO:0000259" key="17">
    <source>
        <dbReference type="PROSITE" id="PS50113"/>
    </source>
</evidence>
<dbReference type="SUPFAM" id="SSF52172">
    <property type="entry name" value="CheY-like"/>
    <property type="match status" value="1"/>
</dbReference>
<feature type="compositionally biased region" description="Gly residues" evidence="13">
    <location>
        <begin position="1436"/>
        <end position="1448"/>
    </location>
</feature>
<evidence type="ECO:0000256" key="10">
    <source>
        <dbReference type="ARBA" id="ARBA00023012"/>
    </source>
</evidence>
<dbReference type="EMBL" id="CAVMBE010000041">
    <property type="protein sequence ID" value="CAK4030861.1"/>
    <property type="molecule type" value="Genomic_DNA"/>
</dbReference>
<dbReference type="CDD" id="cd00082">
    <property type="entry name" value="HisKA"/>
    <property type="match status" value="1"/>
</dbReference>
<dbReference type="GO" id="GO:0000155">
    <property type="term" value="F:phosphorelay sensor kinase activity"/>
    <property type="evidence" value="ECO:0007669"/>
    <property type="project" value="InterPro"/>
</dbReference>
<feature type="modified residue" description="4-aspartylphosphate" evidence="12">
    <location>
        <position position="1176"/>
    </location>
</feature>
<keyword evidence="7" id="KW-0547">Nucleotide-binding</keyword>
<dbReference type="InterPro" id="IPR001789">
    <property type="entry name" value="Sig_transdc_resp-reg_receiver"/>
</dbReference>
<dbReference type="InterPro" id="IPR036097">
    <property type="entry name" value="HisK_dim/P_sf"/>
</dbReference>
<feature type="region of interest" description="Disordered" evidence="13">
    <location>
        <begin position="1064"/>
        <end position="1103"/>
    </location>
</feature>
<comment type="caution">
    <text evidence="18">The sequence shown here is derived from an EMBL/GenBank/DDBJ whole genome shotgun (WGS) entry which is preliminary data.</text>
</comment>
<evidence type="ECO:0000256" key="5">
    <source>
        <dbReference type="ARBA" id="ARBA00022553"/>
    </source>
</evidence>
<dbReference type="SMART" id="SM00388">
    <property type="entry name" value="HisKA"/>
    <property type="match status" value="1"/>
</dbReference>
<sequence length="1448" mass="160532">MEGSLDGQSRSRVSFEDVNRSQQQVTLAETGGSSPRDYFSVDGSDEELGEDSESFNSRRRASLNIRISPTQAKPDMAFTALQYLPMPVLVLSSMKTVVLANEAMGRLLGIDPEPVDQEHVDDTLMDPLERLASRDMKSATDILYGVTLGQIGLDLLQNGGPVFVAWEDFLETVVDDASRAQCSATQLNVYHGRRRDKDTTPTGARHKRSVSSASSAKLSHSSSSGTRTEVHDALVDIVFSTNRDPKTGLPMAHREDEIDHVQAQMIVSIWATEDEQYFTLTFTAGKSERMASTPSEGTKTTSRTVSRTPTSYSNSVPSGLSSNSSSSSRQSNLKKSGVQTPPSSNFASPTTLPKMDFPPKGPPMTSSQHAAPTMFSKTNRLKQAMLNSMNIPAYAMWKDESFGIPNKAAINLIYPWLEDGKWDSSEQARNFLSHYTLYREDFSEEIPLDDFPILRLMRERKAFEGYRVGMYSAKDGSRMLFDVGGEPLVDEKGEFLGGLVLFYDVTTFARTINKQRQQNEQQFENICNKVPHLIWRTTPTGSHDYFSDRWYDYTGLSPEDSLGEGWVNAFEPKDLEVAVPRWEHSLATGDEYLTEYRARSRTGEWRWMLGRAVPMTDESGKIAKWFGTCTDIHELVIAREEAKQTQAQLERVIEHANITLWTVDTEMKLTLAEGRPMAYEVSRHDEPVFYYGDNGYTGLHISEVFRRQGRESEQESFLRPIRNILAGRVQEEIIETQIFTTKRWFRTRLYPLLRQERKGGIEGESYIDGVVGVSMDVTGQRKAAERLAERDKENARLMAQSVAAKEASKMKSQFLANMSHEIRTPIAGVIGMSELLLDDDNGELSKEQKDCAENIQRSANGLLTVINDILDFSKVESGRLDIEEVQFDLSVVIRDVNKMLGFAAERKGLEYVDDIQHLKSWKVMGDPGRVRQVMTNLLTNSIKFTSEGHVSMKVNVQKETADMVEVHFTVEDTGIGIEEEVRRKLFIPFSQADSSTARRFGGTGLGLTISKNLVELMRGEISLESTLGVGTKATFWIPFHKAPYQSSDSPLVGLGNIPDRLQSEVSVSRPASDRSASATPATPKLSAHRRDNSGSGIPGYGSWHDSSPLDQDLSVEERKATNVLVVEDNAINQQIALKTIKKLGFPVRAVWNGKEALEYLQSPSKDAPLPDIILMDVQMPILDGYKATYTIRNAAPFALSPDLQGTPIVAMTASAIQGDKEKCQTAGMDDYLAKPVKKTNLEKMLIKWAIEGRKKRAELKKNPSLLKARTRPSNPCHNNSFTSEGSSAMNNEELLSSELDRLEVYQNTIAQSAESAGDMALRQQAAEEQAIALRDHELIEAGEDPKTRLGKKLGSEDSTSRQVGDGPPPGPSALTAENMQRFAMSDPRMAKLKKTLNAENDEGRSSVMATVAETGSRFNDAGAGTPAKTPEETGTTGHGNGTKGRGSV</sequence>
<dbReference type="Pfam" id="PF02518">
    <property type="entry name" value="HATPase_c"/>
    <property type="match status" value="1"/>
</dbReference>
<keyword evidence="8 18" id="KW-0418">Kinase</keyword>
<evidence type="ECO:0000256" key="4">
    <source>
        <dbReference type="ARBA" id="ARBA00022490"/>
    </source>
</evidence>
<evidence type="ECO:0000256" key="1">
    <source>
        <dbReference type="ARBA" id="ARBA00000085"/>
    </source>
</evidence>
<dbReference type="InterPro" id="IPR003661">
    <property type="entry name" value="HisK_dim/P_dom"/>
</dbReference>
<keyword evidence="10" id="KW-0902">Two-component regulatory system</keyword>
<dbReference type="GO" id="GO:1900745">
    <property type="term" value="P:positive regulation of p38MAPK cascade"/>
    <property type="evidence" value="ECO:0007669"/>
    <property type="project" value="UniProtKB-ARBA"/>
</dbReference>
<protein>
    <recommendedName>
        <fullName evidence="3">histidine kinase</fullName>
        <ecNumber evidence="3">2.7.13.3</ecNumber>
    </recommendedName>
</protein>
<feature type="region of interest" description="Disordered" evidence="13">
    <location>
        <begin position="1394"/>
        <end position="1448"/>
    </location>
</feature>
<dbReference type="InterPro" id="IPR001610">
    <property type="entry name" value="PAC"/>
</dbReference>
<dbReference type="Proteomes" id="UP001296104">
    <property type="component" value="Unassembled WGS sequence"/>
</dbReference>
<evidence type="ECO:0000256" key="9">
    <source>
        <dbReference type="ARBA" id="ARBA00022840"/>
    </source>
</evidence>
<dbReference type="Gene3D" id="3.30.450.20">
    <property type="entry name" value="PAS domain"/>
    <property type="match status" value="2"/>
</dbReference>
<dbReference type="PROSITE" id="PS50110">
    <property type="entry name" value="RESPONSE_REGULATORY"/>
    <property type="match status" value="1"/>
</dbReference>
<dbReference type="PROSITE" id="PS50112">
    <property type="entry name" value="PAS"/>
    <property type="match status" value="1"/>
</dbReference>
<evidence type="ECO:0000256" key="6">
    <source>
        <dbReference type="ARBA" id="ARBA00022679"/>
    </source>
</evidence>
<feature type="region of interest" description="Disordered" evidence="13">
    <location>
        <begin position="191"/>
        <end position="227"/>
    </location>
</feature>
<evidence type="ECO:0000259" key="16">
    <source>
        <dbReference type="PROSITE" id="PS50112"/>
    </source>
</evidence>
<dbReference type="InterPro" id="IPR013655">
    <property type="entry name" value="PAS_fold_3"/>
</dbReference>
<evidence type="ECO:0000313" key="18">
    <source>
        <dbReference type="EMBL" id="CAK4030861.1"/>
    </source>
</evidence>
<dbReference type="CDD" id="cd16922">
    <property type="entry name" value="HATPase_EvgS-ArcB-TorS-like"/>
    <property type="match status" value="1"/>
</dbReference>
<feature type="compositionally biased region" description="Low complexity" evidence="13">
    <location>
        <begin position="298"/>
        <end position="331"/>
    </location>
</feature>
<feature type="domain" description="Histidine kinase" evidence="14">
    <location>
        <begin position="817"/>
        <end position="1041"/>
    </location>
</feature>
<keyword evidence="19" id="KW-1185">Reference proteome</keyword>
<evidence type="ECO:0000256" key="3">
    <source>
        <dbReference type="ARBA" id="ARBA00012438"/>
    </source>
</evidence>
<dbReference type="NCBIfam" id="TIGR00229">
    <property type="entry name" value="sensory_box"/>
    <property type="match status" value="1"/>
</dbReference>
<dbReference type="SMART" id="SM00091">
    <property type="entry name" value="PAS"/>
    <property type="match status" value="2"/>
</dbReference>
<dbReference type="Gene3D" id="3.40.50.2300">
    <property type="match status" value="1"/>
</dbReference>
<evidence type="ECO:0000256" key="12">
    <source>
        <dbReference type="PROSITE-ProRule" id="PRU00169"/>
    </source>
</evidence>
<dbReference type="PRINTS" id="PR00344">
    <property type="entry name" value="BCTRLSENSOR"/>
</dbReference>
<feature type="compositionally biased region" description="Polar residues" evidence="13">
    <location>
        <begin position="288"/>
        <end position="297"/>
    </location>
</feature>
<keyword evidence="5 12" id="KW-0597">Phosphoprotein</keyword>
<feature type="region of interest" description="Disordered" evidence="13">
    <location>
        <begin position="288"/>
        <end position="370"/>
    </location>
</feature>
<dbReference type="GO" id="GO:0005524">
    <property type="term" value="F:ATP binding"/>
    <property type="evidence" value="ECO:0007669"/>
    <property type="project" value="UniProtKB-KW"/>
</dbReference>
<dbReference type="EC" id="2.7.13.3" evidence="3"/>
<dbReference type="SUPFAM" id="SSF55874">
    <property type="entry name" value="ATPase domain of HSP90 chaperone/DNA topoisomerase II/histidine kinase"/>
    <property type="match status" value="1"/>
</dbReference>
<dbReference type="Gene3D" id="3.30.565.10">
    <property type="entry name" value="Histidine kinase-like ATPase, C-terminal domain"/>
    <property type="match status" value="1"/>
</dbReference>
<feature type="region of interest" description="Disordered" evidence="13">
    <location>
        <begin position="1267"/>
        <end position="1288"/>
    </location>
</feature>
<dbReference type="PANTHER" id="PTHR45339">
    <property type="entry name" value="HYBRID SIGNAL TRANSDUCTION HISTIDINE KINASE J"/>
    <property type="match status" value="1"/>
</dbReference>
<feature type="compositionally biased region" description="Polar residues" evidence="13">
    <location>
        <begin position="1"/>
        <end position="12"/>
    </location>
</feature>
<accession>A0AAI9EAH0</accession>
<feature type="compositionally biased region" description="Acidic residues" evidence="13">
    <location>
        <begin position="43"/>
        <end position="53"/>
    </location>
</feature>
<dbReference type="Pfam" id="PF00072">
    <property type="entry name" value="Response_reg"/>
    <property type="match status" value="1"/>
</dbReference>
<dbReference type="SMART" id="SM00448">
    <property type="entry name" value="REC"/>
    <property type="match status" value="1"/>
</dbReference>
<comment type="catalytic activity">
    <reaction evidence="1">
        <text>ATP + protein L-histidine = ADP + protein N-phospho-L-histidine.</text>
        <dbReference type="EC" id="2.7.13.3"/>
    </reaction>
</comment>
<keyword evidence="4" id="KW-0963">Cytoplasm</keyword>
<comment type="subcellular location">
    <subcellularLocation>
        <location evidence="2">Cytoplasm</location>
    </subcellularLocation>
</comment>
<dbReference type="FunFam" id="3.30.565.10:FF:000010">
    <property type="entry name" value="Sensor histidine kinase RcsC"/>
    <property type="match status" value="1"/>
</dbReference>
<dbReference type="PROSITE" id="PS50113">
    <property type="entry name" value="PAC"/>
    <property type="match status" value="2"/>
</dbReference>
<keyword evidence="9" id="KW-0067">ATP-binding</keyword>
<dbReference type="InterPro" id="IPR011006">
    <property type="entry name" value="CheY-like_superfamily"/>
</dbReference>
<dbReference type="InterPro" id="IPR003594">
    <property type="entry name" value="HATPase_dom"/>
</dbReference>
<dbReference type="InterPro" id="IPR035965">
    <property type="entry name" value="PAS-like_dom_sf"/>
</dbReference>
<feature type="compositionally biased region" description="Polar residues" evidence="13">
    <location>
        <begin position="333"/>
        <end position="351"/>
    </location>
</feature>
<name>A0AAI9EAH0_9PEZI</name>
<feature type="domain" description="Response regulatory" evidence="15">
    <location>
        <begin position="1122"/>
        <end position="1249"/>
    </location>
</feature>
<feature type="region of interest" description="Disordered" evidence="13">
    <location>
        <begin position="1338"/>
        <end position="1374"/>
    </location>
</feature>
<dbReference type="Pfam" id="PF00512">
    <property type="entry name" value="HisKA"/>
    <property type="match status" value="1"/>
</dbReference>
<dbReference type="InterPro" id="IPR036890">
    <property type="entry name" value="HATPase_C_sf"/>
</dbReference>
<dbReference type="InterPro" id="IPR000014">
    <property type="entry name" value="PAS"/>
</dbReference>
<evidence type="ECO:0000256" key="13">
    <source>
        <dbReference type="SAM" id="MobiDB-lite"/>
    </source>
</evidence>
<evidence type="ECO:0000256" key="11">
    <source>
        <dbReference type="ARBA" id="ARBA00054109"/>
    </source>
</evidence>
<dbReference type="InterPro" id="IPR005467">
    <property type="entry name" value="His_kinase_dom"/>
</dbReference>
<organism evidence="18 19">
    <name type="scientific">Lecanosticta acicola</name>
    <dbReference type="NCBI Taxonomy" id="111012"/>
    <lineage>
        <taxon>Eukaryota</taxon>
        <taxon>Fungi</taxon>
        <taxon>Dikarya</taxon>
        <taxon>Ascomycota</taxon>
        <taxon>Pezizomycotina</taxon>
        <taxon>Dothideomycetes</taxon>
        <taxon>Dothideomycetidae</taxon>
        <taxon>Mycosphaerellales</taxon>
        <taxon>Mycosphaerellaceae</taxon>
        <taxon>Lecanosticta</taxon>
    </lineage>
</organism>
<feature type="compositionally biased region" description="Low complexity" evidence="13">
    <location>
        <begin position="210"/>
        <end position="224"/>
    </location>
</feature>
<dbReference type="SUPFAM" id="SSF55785">
    <property type="entry name" value="PYP-like sensor domain (PAS domain)"/>
    <property type="match status" value="1"/>
</dbReference>
<evidence type="ECO:0000313" key="19">
    <source>
        <dbReference type="Proteomes" id="UP001296104"/>
    </source>
</evidence>
<dbReference type="SMART" id="SM00387">
    <property type="entry name" value="HATPase_c"/>
    <property type="match status" value="1"/>
</dbReference>
<evidence type="ECO:0000259" key="15">
    <source>
        <dbReference type="PROSITE" id="PS50110"/>
    </source>
</evidence>
<dbReference type="InterPro" id="IPR004358">
    <property type="entry name" value="Sig_transdc_His_kin-like_C"/>
</dbReference>
<feature type="compositionally biased region" description="Basic and acidic residues" evidence="13">
    <location>
        <begin position="1338"/>
        <end position="1359"/>
    </location>
</feature>
<dbReference type="PROSITE" id="PS50109">
    <property type="entry name" value="HIS_KIN"/>
    <property type="match status" value="1"/>
</dbReference>
<evidence type="ECO:0000256" key="2">
    <source>
        <dbReference type="ARBA" id="ARBA00004496"/>
    </source>
</evidence>
<feature type="compositionally biased region" description="Polar residues" evidence="13">
    <location>
        <begin position="20"/>
        <end position="33"/>
    </location>
</feature>
<evidence type="ECO:0000256" key="7">
    <source>
        <dbReference type="ARBA" id="ARBA00022741"/>
    </source>
</evidence>
<feature type="compositionally biased region" description="Polar residues" evidence="13">
    <location>
        <begin position="1271"/>
        <end position="1285"/>
    </location>
</feature>
<proteinExistence type="predicted"/>
<feature type="region of interest" description="Disordered" evidence="13">
    <location>
        <begin position="1"/>
        <end position="55"/>
    </location>
</feature>
<dbReference type="Gene3D" id="1.10.287.130">
    <property type="match status" value="1"/>
</dbReference>
<dbReference type="CDD" id="cd17546">
    <property type="entry name" value="REC_hyHK_CKI1_RcsC-like"/>
    <property type="match status" value="1"/>
</dbReference>
<feature type="domain" description="PAS" evidence="16">
    <location>
        <begin position="519"/>
        <end position="589"/>
    </location>
</feature>
<dbReference type="InterPro" id="IPR000700">
    <property type="entry name" value="PAS-assoc_C"/>
</dbReference>
<dbReference type="SMART" id="SM00086">
    <property type="entry name" value="PAC"/>
    <property type="match status" value="2"/>
</dbReference>
<reference evidence="18" key="1">
    <citation type="submission" date="2023-11" db="EMBL/GenBank/DDBJ databases">
        <authorList>
            <person name="Alioto T."/>
            <person name="Alioto T."/>
            <person name="Gomez Garrido J."/>
        </authorList>
    </citation>
    <scope>NUCLEOTIDE SEQUENCE</scope>
</reference>
<dbReference type="CDD" id="cd00130">
    <property type="entry name" value="PAS"/>
    <property type="match status" value="1"/>
</dbReference>
<dbReference type="FunFam" id="3.30.450.20:FF:000099">
    <property type="entry name" value="Sensory box sensor histidine kinase"/>
    <property type="match status" value="1"/>
</dbReference>
<dbReference type="PANTHER" id="PTHR45339:SF1">
    <property type="entry name" value="HYBRID SIGNAL TRANSDUCTION HISTIDINE KINASE J"/>
    <property type="match status" value="1"/>
</dbReference>
<dbReference type="Pfam" id="PF08447">
    <property type="entry name" value="PAS_3"/>
    <property type="match status" value="1"/>
</dbReference>
<dbReference type="SUPFAM" id="SSF47384">
    <property type="entry name" value="Homodimeric domain of signal transducing histidine kinase"/>
    <property type="match status" value="1"/>
</dbReference>
<feature type="domain" description="PAC" evidence="17">
    <location>
        <begin position="464"/>
        <end position="517"/>
    </location>
</feature>
<evidence type="ECO:0000256" key="8">
    <source>
        <dbReference type="ARBA" id="ARBA00022777"/>
    </source>
</evidence>
<gene>
    <name evidence="18" type="ORF">LECACI_7A006019</name>
</gene>
<dbReference type="FunFam" id="1.10.287.130:FF:000002">
    <property type="entry name" value="Two-component osmosensing histidine kinase"/>
    <property type="match status" value="1"/>
</dbReference>
<dbReference type="GO" id="GO:0005737">
    <property type="term" value="C:cytoplasm"/>
    <property type="evidence" value="ECO:0007669"/>
    <property type="project" value="UniProtKB-SubCell"/>
</dbReference>
<comment type="function">
    <text evidence="11">Involved in the control of the SAPK-dependent transcriptional response to peroxide stress. Regulates sty1 activity.</text>
</comment>
<feature type="domain" description="PAC" evidence="17">
    <location>
        <begin position="592"/>
        <end position="644"/>
    </location>
</feature>
<dbReference type="GO" id="GO:0009365">
    <property type="term" value="C:protein histidine kinase complex"/>
    <property type="evidence" value="ECO:0007669"/>
    <property type="project" value="UniProtKB-ARBA"/>
</dbReference>